<gene>
    <name evidence="4" type="ORF">CN495_07945</name>
</gene>
<proteinExistence type="predicted"/>
<feature type="region of interest" description="Disordered" evidence="1">
    <location>
        <begin position="40"/>
        <end position="90"/>
    </location>
</feature>
<feature type="signal peptide" evidence="3">
    <location>
        <begin position="1"/>
        <end position="43"/>
    </location>
</feature>
<feature type="compositionally biased region" description="Low complexity" evidence="1">
    <location>
        <begin position="43"/>
        <end position="55"/>
    </location>
</feature>
<accession>A0ABD6S786</accession>
<comment type="caution">
    <text evidence="4">The sequence shown here is derived from an EMBL/GenBank/DDBJ whole genome shotgun (WGS) entry which is preliminary data.</text>
</comment>
<evidence type="ECO:0000256" key="1">
    <source>
        <dbReference type="SAM" id="MobiDB-lite"/>
    </source>
</evidence>
<keyword evidence="3" id="KW-0732">Signal</keyword>
<dbReference type="EMBL" id="NTYF01000023">
    <property type="protein sequence ID" value="PER55676.1"/>
    <property type="molecule type" value="Genomic_DNA"/>
</dbReference>
<feature type="transmembrane region" description="Helical" evidence="2">
    <location>
        <begin position="1382"/>
        <end position="1400"/>
    </location>
</feature>
<feature type="transmembrane region" description="Helical" evidence="2">
    <location>
        <begin position="1338"/>
        <end position="1362"/>
    </location>
</feature>
<keyword evidence="2" id="KW-0812">Transmembrane</keyword>
<feature type="compositionally biased region" description="Basic and acidic residues" evidence="1">
    <location>
        <begin position="59"/>
        <end position="79"/>
    </location>
</feature>
<evidence type="ECO:0000313" key="5">
    <source>
        <dbReference type="Proteomes" id="UP000219897"/>
    </source>
</evidence>
<feature type="transmembrane region" description="Helical" evidence="2">
    <location>
        <begin position="842"/>
        <end position="863"/>
    </location>
</feature>
<evidence type="ECO:0000256" key="2">
    <source>
        <dbReference type="SAM" id="Phobius"/>
    </source>
</evidence>
<evidence type="ECO:0000313" key="4">
    <source>
        <dbReference type="EMBL" id="PER55676.1"/>
    </source>
</evidence>
<keyword evidence="2" id="KW-1133">Transmembrane helix</keyword>
<reference evidence="4 5" key="1">
    <citation type="submission" date="2017-09" db="EMBL/GenBank/DDBJ databases">
        <title>Large-scale bioinformatics analysis of Bacillus genomes uncovers conserved roles of natural products in bacterial physiology.</title>
        <authorList>
            <consortium name="Agbiome Team Llc"/>
            <person name="Bleich R.M."/>
            <person name="Kirk G.J."/>
            <person name="Santa Maria K.C."/>
            <person name="Allen S.E."/>
            <person name="Farag S."/>
            <person name="Shank E.A."/>
            <person name="Bowers A."/>
        </authorList>
    </citation>
    <scope>NUCLEOTIDE SEQUENCE [LARGE SCALE GENOMIC DNA]</scope>
    <source>
        <strain evidence="4 5">AFS005140</strain>
    </source>
</reference>
<feature type="transmembrane region" description="Helical" evidence="2">
    <location>
        <begin position="1288"/>
        <end position="1317"/>
    </location>
</feature>
<protein>
    <submittedName>
        <fullName evidence="4">Uncharacterized protein</fullName>
    </submittedName>
</protein>
<sequence length="2093" mass="233873">MNRGNKRARQKQSGWLKTCVPKVLATAVLLGSLLPTYGSPVYADPDPNQQQNNNGGDAGKQENVGKEEKKDNDGKETKTPEGAGKNNIYDTSNQSYIAPFKKATEYKLGMQYAVTYNILSSQYGDGSKYSGLFRGDKSAVSGTWSETFALPQGNKELAVGKFGGKNLYESVTGGNARENGSFEEKNEGQDTGNAETEDLKKLAEPLAETLAKKYASVINYYLGASQKSIDFSKETSAGGWIPMTNDRFHNQRGLRTQYYHPNMHRPYAEQSHENKLKDFIKPIMVERLTTASLAKKEDVSKSVELDQKLVEDIIAGYRKKLKNETVKDDVEVSKPERAGWSILGYGTEDRYLYTLKGSQQVSSEKATEYLDGYVRFISEPLGAGFHPSKDYPTVVNKKFKQTTTEAIDKLDKSAYDKYLKLLEKKVKQGDKFAKETGDYSILGWSPLIVGYEKSGDLTTSSSDAWFDTSGGYLKAIETFDGSKLSGSTLQTKSGSPRAVRLYDLFNNKQMSPVFIYDTEKYKNKAVQVQVGKGGRYSKSSFGEFIGVKGSSEFKLSWGNLVGDLQKPAFTPMKPEKGNWYGEGVMKAITANPSEVKNVKTESDDTVGIDNYGNIIVGNTGAVLVPYWHNYLFLRDGLGGKSDAIVSSPIYNNKDASKVKDALKDYLGEAGNWKSLEKKAKLDKIDSSLKEKVQAVQNALPDGGQISFEKMHEFMQGKTLENNQDTIRALAMIITASTSDAVKKWNGEFREDAEKSKELYMDLGTGGFNTSGTSSDATKGNNWDAKSLIQRIGMLLDIGFYELMRLTLASWVVSVYNSSFIGYSMNAIFHTSTIADTAMWGDVIGSLALLLIGFMAVYMLFMAFKVFRRTMTAKDFVKQFILVTLIILIPAMLYSPMVRYLINEPSEVVIGKQLRQTSLLDTWLAMEKKERKRDEMYVKLFGGTDQLRDRSQDYIVYFYTTTHRHGFDIDNVKDEELTFKDKLRKQAVDDGGVWNKKDLVKVGISIFDLFDWAEARYNKKTEDKLFNWVETNKNSKGEYNGISKYNEYHVDTSSKFGEQAEKNGIKNVKGIDIASSELYLRIVNNTKDKGVLDSLNGLYNVSKALRDPVQGSPITDDEREALLRDLSMTVASRHTAYGMEGNPFSPKAEKLMNDHSINKPETDMLGIGTLVNELAPYRDMQTTTLDRDIYNINRELLNEYMTTYSLVRDNMNNPAGSFKDAEIRMVTLSEFFKVNKVLNIPAFPHNYEGQTVSFDSYVRMVFVPMYAFDLENQDLDNVAQYLSLRENPVVLFIFLLALFSLLVFGLTYLVVFYGGMMVAMIVAFVKNYVIRFNRDNKSWLGALMIFITFSLAKLGLLTIWFGMTYFMNYVTAKYQGLTYPYTLVHSLIIIGYIFVMMKFVFMKVFKAVIKDKANLGGEIFSNGIRRMRGNVGGRLSGLTRGLTRGAMRGVGNTGRALRRTLAGEGTKGAMRLSAGLGARGLRRGAGLLGKGGRRVAGKLFGKQLAKVNVAGAKETITQKLEDAKNKVRGKFEDSKAFQSLRHMKGATREAFKGMMKDYYNIKESDSSVEEAVKTAENRGKVVDSGGATFTTMSLDSKEQAEKVAKHLKQKGIKALQDMSTVSFDTTGLDMGNASVRKALFSGVLDESFDELANTPKMKQQYGLTTLNYSTLKDDKGREIDGFKVGVGRNGLTNQAFEELVNSKHFTDNFRVLSAPEKDASGNYLPGSLNLEFIGRGNSKRAMRKLFELDEEVREEKGLTEREKSRLTSGLDIGENSLLNEAKELMVQGMQVQDGRILYDQKNQYHRKAVQEIEDKLKPKVDEFRSAHTDIIQKLSAYVVEGGDHGFNTKQFSANAEGAEAILDKLGVNADVHYDKVYAGTQEEAVEMQGTLKKLKTLTNLDGEDIESFARTREDMVQRALRDAVKSEDGEGMDVERGIASFSTYASKVGVKGDFAQWGDAYSQLLEERESNTVSDVNYNKRVHEIFQGMQQALQEAGAMEGYASEKLQRSMNSPDRDALAKFRELKERLVTQKQVDAELLTRFDLANLGELERVIAGIQEVQAGKDGVLTVKSRGQGISQQGLENILKRYGKNT</sequence>
<dbReference type="Proteomes" id="UP000219897">
    <property type="component" value="Unassembled WGS sequence"/>
</dbReference>
<dbReference type="RefSeq" id="WP_098317017.1">
    <property type="nucleotide sequence ID" value="NZ_NTYF01000023.1"/>
</dbReference>
<feature type="chain" id="PRO_5044770772" evidence="3">
    <location>
        <begin position="44"/>
        <end position="2093"/>
    </location>
</feature>
<evidence type="ECO:0000256" key="3">
    <source>
        <dbReference type="SAM" id="SignalP"/>
    </source>
</evidence>
<organism evidence="4 5">
    <name type="scientific">Bacillus thuringiensis</name>
    <dbReference type="NCBI Taxonomy" id="1428"/>
    <lineage>
        <taxon>Bacteria</taxon>
        <taxon>Bacillati</taxon>
        <taxon>Bacillota</taxon>
        <taxon>Bacilli</taxon>
        <taxon>Bacillales</taxon>
        <taxon>Bacillaceae</taxon>
        <taxon>Bacillus</taxon>
        <taxon>Bacillus cereus group</taxon>
    </lineage>
</organism>
<feature type="transmembrane region" description="Helical" evidence="2">
    <location>
        <begin position="875"/>
        <end position="893"/>
    </location>
</feature>
<name>A0ABD6S786_BACTU</name>
<keyword evidence="2" id="KW-0472">Membrane</keyword>
<feature type="region of interest" description="Disordered" evidence="1">
    <location>
        <begin position="173"/>
        <end position="195"/>
    </location>
</feature>